<evidence type="ECO:0000313" key="5">
    <source>
        <dbReference type="Proteomes" id="UP001360953"/>
    </source>
</evidence>
<sequence>MAQAYIKELSVVPRSPLLREACFPHPIPLPRTDENWLETWVSLSTSEPSGTSRTNSPPSSNHHNHHLRQSTASAGPGPAASFDLGDGFAASYLDFSISDLNASFLDNHLAHNDIDLPATSSVQGPSTQQPSDFGLFDYIHLNSPFAQTPSTSSSGSDLGLGNPTLSISEFDLGAGDGSSSSQQTIQSLALDPGLSFDDLGVDFGGAAICTTAGTTAESTPASTAALSTAAPPSITTPTAPLVSFSPATTTYSFSQSQESHTPPVAPNNTSTSSSFSATTKQPMTTQKRPRDVSASPPPASLIDKRKRNSLAARKCRQKKVDRIETLEQALAAMTAERDELRVRMARMEGEMEGLKKAREG</sequence>
<feature type="compositionally biased region" description="Low complexity" evidence="2">
    <location>
        <begin position="269"/>
        <end position="279"/>
    </location>
</feature>
<evidence type="ECO:0000256" key="2">
    <source>
        <dbReference type="SAM" id="MobiDB-lite"/>
    </source>
</evidence>
<accession>A0ABR1LX20</accession>
<dbReference type="Pfam" id="PF07716">
    <property type="entry name" value="bZIP_2"/>
    <property type="match status" value="1"/>
</dbReference>
<dbReference type="Proteomes" id="UP001360953">
    <property type="component" value="Unassembled WGS sequence"/>
</dbReference>
<gene>
    <name evidence="4" type="ORF">J3D65DRAFT_693352</name>
</gene>
<organism evidence="4 5">
    <name type="scientific">Phyllosticta citribraziliensis</name>
    <dbReference type="NCBI Taxonomy" id="989973"/>
    <lineage>
        <taxon>Eukaryota</taxon>
        <taxon>Fungi</taxon>
        <taxon>Dikarya</taxon>
        <taxon>Ascomycota</taxon>
        <taxon>Pezizomycotina</taxon>
        <taxon>Dothideomycetes</taxon>
        <taxon>Dothideomycetes incertae sedis</taxon>
        <taxon>Botryosphaeriales</taxon>
        <taxon>Phyllostictaceae</taxon>
        <taxon>Phyllosticta</taxon>
    </lineage>
</organism>
<feature type="compositionally biased region" description="Basic residues" evidence="2">
    <location>
        <begin position="304"/>
        <end position="314"/>
    </location>
</feature>
<dbReference type="InterPro" id="IPR046347">
    <property type="entry name" value="bZIP_sf"/>
</dbReference>
<dbReference type="SMART" id="SM00338">
    <property type="entry name" value="BRLZ"/>
    <property type="match status" value="1"/>
</dbReference>
<evidence type="ECO:0000259" key="3">
    <source>
        <dbReference type="PROSITE" id="PS50217"/>
    </source>
</evidence>
<protein>
    <recommendedName>
        <fullName evidence="3">BZIP domain-containing protein</fullName>
    </recommendedName>
</protein>
<keyword evidence="5" id="KW-1185">Reference proteome</keyword>
<feature type="coiled-coil region" evidence="1">
    <location>
        <begin position="316"/>
        <end position="357"/>
    </location>
</feature>
<keyword evidence="1" id="KW-0175">Coiled coil</keyword>
<dbReference type="CDD" id="cd14686">
    <property type="entry name" value="bZIP"/>
    <property type="match status" value="1"/>
</dbReference>
<name>A0ABR1LX20_9PEZI</name>
<feature type="region of interest" description="Disordered" evidence="2">
    <location>
        <begin position="43"/>
        <end position="78"/>
    </location>
</feature>
<feature type="domain" description="BZIP" evidence="3">
    <location>
        <begin position="304"/>
        <end position="355"/>
    </location>
</feature>
<feature type="compositionally biased region" description="Polar residues" evidence="2">
    <location>
        <begin position="43"/>
        <end position="54"/>
    </location>
</feature>
<dbReference type="GeneID" id="92036864"/>
<proteinExistence type="predicted"/>
<dbReference type="SUPFAM" id="SSF57959">
    <property type="entry name" value="Leucine zipper domain"/>
    <property type="match status" value="1"/>
</dbReference>
<dbReference type="InterPro" id="IPR004827">
    <property type="entry name" value="bZIP"/>
</dbReference>
<reference evidence="4 5" key="1">
    <citation type="submission" date="2024-04" db="EMBL/GenBank/DDBJ databases">
        <title>Phyllosticta paracitricarpa is synonymous to the EU quarantine fungus P. citricarpa based on phylogenomic analyses.</title>
        <authorList>
            <consortium name="Lawrence Berkeley National Laboratory"/>
            <person name="Van ingen-buijs V.A."/>
            <person name="Van westerhoven A.C."/>
            <person name="Haridas S."/>
            <person name="Skiadas P."/>
            <person name="Martin F."/>
            <person name="Groenewald J.Z."/>
            <person name="Crous P.W."/>
            <person name="Seidl M.F."/>
        </authorList>
    </citation>
    <scope>NUCLEOTIDE SEQUENCE [LARGE SCALE GENOMIC DNA]</scope>
    <source>
        <strain evidence="4 5">CPC 17464</strain>
    </source>
</reference>
<dbReference type="Gene3D" id="1.20.5.170">
    <property type="match status" value="1"/>
</dbReference>
<dbReference type="PROSITE" id="PS50217">
    <property type="entry name" value="BZIP"/>
    <property type="match status" value="1"/>
</dbReference>
<evidence type="ECO:0000256" key="1">
    <source>
        <dbReference type="SAM" id="Coils"/>
    </source>
</evidence>
<dbReference type="RefSeq" id="XP_066656982.1">
    <property type="nucleotide sequence ID" value="XM_066803958.1"/>
</dbReference>
<dbReference type="PROSITE" id="PS00036">
    <property type="entry name" value="BZIP_BASIC"/>
    <property type="match status" value="1"/>
</dbReference>
<dbReference type="EMBL" id="JBBPEH010000004">
    <property type="protein sequence ID" value="KAK7539711.1"/>
    <property type="molecule type" value="Genomic_DNA"/>
</dbReference>
<feature type="region of interest" description="Disordered" evidence="2">
    <location>
        <begin position="253"/>
        <end position="314"/>
    </location>
</feature>
<comment type="caution">
    <text evidence="4">The sequence shown here is derived from an EMBL/GenBank/DDBJ whole genome shotgun (WGS) entry which is preliminary data.</text>
</comment>
<evidence type="ECO:0000313" key="4">
    <source>
        <dbReference type="EMBL" id="KAK7539711.1"/>
    </source>
</evidence>